<dbReference type="NCBIfam" id="TIGR02833">
    <property type="entry name" value="spore_III_AB"/>
    <property type="match status" value="1"/>
</dbReference>
<keyword evidence="1" id="KW-0472">Membrane</keyword>
<dbReference type="Proteomes" id="UP000280960">
    <property type="component" value="Chromosome"/>
</dbReference>
<name>A0A3G2R5P5_9FIRM</name>
<sequence length="173" mass="19650">MLFKLVGGTMVIISCSMIGFLMAGYYQIRPKILRNLQTAISMLETEINYGRSPLPEALKNIAEKCDKEVSELFMNTMKYLSERSGLTAGEAWEKALEAFAPNSNLNRGDFEILSAFGKYLGATDIQDQIKNIKLTLTHLRQQEVAALEERQKNEKLWRYLGVLSGIMIFLLLY</sequence>
<dbReference type="RefSeq" id="WP_122014766.1">
    <property type="nucleotide sequence ID" value="NZ_CP033169.1"/>
</dbReference>
<gene>
    <name evidence="2" type="primary">spoIIIAB</name>
    <name evidence="2" type="ORF">D2962_08850</name>
</gene>
<dbReference type="InterPro" id="IPR014198">
    <property type="entry name" value="Spore_III_AB"/>
</dbReference>
<reference evidence="2 3" key="1">
    <citation type="submission" date="2018-10" db="EMBL/GenBank/DDBJ databases">
        <authorList>
            <person name="Zhang X."/>
        </authorList>
    </citation>
    <scope>NUCLEOTIDE SEQUENCE [LARGE SCALE GENOMIC DNA]</scope>
    <source>
        <strain evidence="2 3">SK-G1</strain>
    </source>
</reference>
<dbReference type="Pfam" id="PF09548">
    <property type="entry name" value="Spore_III_AB"/>
    <property type="match status" value="1"/>
</dbReference>
<accession>A0A3G2R5P5</accession>
<dbReference type="EMBL" id="CP033169">
    <property type="protein sequence ID" value="AYO30709.1"/>
    <property type="molecule type" value="Genomic_DNA"/>
</dbReference>
<proteinExistence type="predicted"/>
<organism evidence="2 3">
    <name type="scientific">Biomaibacter acetigenes</name>
    <dbReference type="NCBI Taxonomy" id="2316383"/>
    <lineage>
        <taxon>Bacteria</taxon>
        <taxon>Bacillati</taxon>
        <taxon>Bacillota</taxon>
        <taxon>Clostridia</taxon>
        <taxon>Thermosediminibacterales</taxon>
        <taxon>Tepidanaerobacteraceae</taxon>
        <taxon>Biomaibacter</taxon>
    </lineage>
</organism>
<dbReference type="AlphaFoldDB" id="A0A3G2R5P5"/>
<dbReference type="PIRSF" id="PIRSF021435">
    <property type="entry name" value="SpoIIIAB"/>
    <property type="match status" value="1"/>
</dbReference>
<dbReference type="KEGG" id="bacg:D2962_08850"/>
<evidence type="ECO:0000313" key="3">
    <source>
        <dbReference type="Proteomes" id="UP000280960"/>
    </source>
</evidence>
<keyword evidence="1" id="KW-0812">Transmembrane</keyword>
<feature type="transmembrane region" description="Helical" evidence="1">
    <location>
        <begin position="156"/>
        <end position="172"/>
    </location>
</feature>
<keyword evidence="3" id="KW-1185">Reference proteome</keyword>
<dbReference type="PROSITE" id="PS51257">
    <property type="entry name" value="PROKAR_LIPOPROTEIN"/>
    <property type="match status" value="1"/>
</dbReference>
<protein>
    <submittedName>
        <fullName evidence="2">Stage III sporulation protein AB</fullName>
    </submittedName>
</protein>
<keyword evidence="1" id="KW-1133">Transmembrane helix</keyword>
<evidence type="ECO:0000313" key="2">
    <source>
        <dbReference type="EMBL" id="AYO30709.1"/>
    </source>
</evidence>
<evidence type="ECO:0000256" key="1">
    <source>
        <dbReference type="SAM" id="Phobius"/>
    </source>
</evidence>
<feature type="transmembrane region" description="Helical" evidence="1">
    <location>
        <begin position="6"/>
        <end position="26"/>
    </location>
</feature>